<name>A0A8S1R8N3_9CILI</name>
<dbReference type="EMBL" id="CAJJDN010000142">
    <property type="protein sequence ID" value="CAD8123110.1"/>
    <property type="molecule type" value="Genomic_DNA"/>
</dbReference>
<reference evidence="2" key="1">
    <citation type="submission" date="2021-01" db="EMBL/GenBank/DDBJ databases">
        <authorList>
            <consortium name="Genoscope - CEA"/>
            <person name="William W."/>
        </authorList>
    </citation>
    <scope>NUCLEOTIDE SEQUENCE</scope>
</reference>
<evidence type="ECO:0008006" key="4">
    <source>
        <dbReference type="Google" id="ProtNLM"/>
    </source>
</evidence>
<feature type="transmembrane region" description="Helical" evidence="1">
    <location>
        <begin position="18"/>
        <end position="37"/>
    </location>
</feature>
<keyword evidence="1" id="KW-0472">Membrane</keyword>
<evidence type="ECO:0000256" key="1">
    <source>
        <dbReference type="SAM" id="Phobius"/>
    </source>
</evidence>
<evidence type="ECO:0000313" key="3">
    <source>
        <dbReference type="Proteomes" id="UP000692954"/>
    </source>
</evidence>
<keyword evidence="1" id="KW-1133">Transmembrane helix</keyword>
<accession>A0A8S1R8N3</accession>
<protein>
    <recommendedName>
        <fullName evidence="4">Transmembrane protein</fullName>
    </recommendedName>
</protein>
<keyword evidence="1" id="KW-0812">Transmembrane</keyword>
<dbReference type="AlphaFoldDB" id="A0A8S1R8N3"/>
<evidence type="ECO:0000313" key="2">
    <source>
        <dbReference type="EMBL" id="CAD8123110.1"/>
    </source>
</evidence>
<organism evidence="2 3">
    <name type="scientific">Paramecium sonneborni</name>
    <dbReference type="NCBI Taxonomy" id="65129"/>
    <lineage>
        <taxon>Eukaryota</taxon>
        <taxon>Sar</taxon>
        <taxon>Alveolata</taxon>
        <taxon>Ciliophora</taxon>
        <taxon>Intramacronucleata</taxon>
        <taxon>Oligohymenophorea</taxon>
        <taxon>Peniculida</taxon>
        <taxon>Parameciidae</taxon>
        <taxon>Paramecium</taxon>
    </lineage>
</organism>
<comment type="caution">
    <text evidence="2">The sequence shown here is derived from an EMBL/GenBank/DDBJ whole genome shotgun (WGS) entry which is preliminary data.</text>
</comment>
<dbReference type="Proteomes" id="UP000692954">
    <property type="component" value="Unassembled WGS sequence"/>
</dbReference>
<proteinExistence type="predicted"/>
<keyword evidence="3" id="KW-1185">Reference proteome</keyword>
<gene>
    <name evidence="2" type="ORF">PSON_ATCC_30995.1.T1420123</name>
</gene>
<sequence>MEGSSCNNVKMVDIQQNYLTILNLIIIIVMTQPKLILKNYNINSFKYQLPVILKVLYNKTSNMQAFLLLMIKFKLQRLWSESFLFLQERRLNQENHSSQRPEKQLIQYKYFDQNNMFGLQSLFFPQQFFKILIFQWQKQ</sequence>